<comment type="caution">
    <text evidence="1">The sequence shown here is derived from an EMBL/GenBank/DDBJ whole genome shotgun (WGS) entry which is preliminary data.</text>
</comment>
<dbReference type="RefSeq" id="WP_302110409.1">
    <property type="nucleotide sequence ID" value="NZ_JAUKTR010000004.1"/>
</dbReference>
<keyword evidence="2" id="KW-1185">Reference proteome</keyword>
<proteinExistence type="predicted"/>
<dbReference type="InterPro" id="IPR009297">
    <property type="entry name" value="DUF952"/>
</dbReference>
<evidence type="ECO:0000313" key="2">
    <source>
        <dbReference type="Proteomes" id="UP001169063"/>
    </source>
</evidence>
<reference evidence="1" key="1">
    <citation type="submission" date="2023-07" db="EMBL/GenBank/DDBJ databases">
        <title>Brevundimonas soil sp. nov., isolated from the soil of chemical plant.</title>
        <authorList>
            <person name="Wu N."/>
        </authorList>
    </citation>
    <scope>NUCLEOTIDE SEQUENCE</scope>
    <source>
        <strain evidence="1">XZ-24</strain>
    </source>
</reference>
<dbReference type="SUPFAM" id="SSF56399">
    <property type="entry name" value="ADP-ribosylation"/>
    <property type="match status" value="1"/>
</dbReference>
<dbReference type="PANTHER" id="PTHR34129:SF1">
    <property type="entry name" value="DUF952 DOMAIN-CONTAINING PROTEIN"/>
    <property type="match status" value="1"/>
</dbReference>
<dbReference type="Gene3D" id="3.20.170.20">
    <property type="entry name" value="Protein of unknown function DUF952"/>
    <property type="match status" value="1"/>
</dbReference>
<dbReference type="PANTHER" id="PTHR34129">
    <property type="entry name" value="BLR1139 PROTEIN"/>
    <property type="match status" value="1"/>
</dbReference>
<name>A0ABT8SN45_9CAUL</name>
<dbReference type="Pfam" id="PF06108">
    <property type="entry name" value="DUF952"/>
    <property type="match status" value="1"/>
</dbReference>
<dbReference type="Proteomes" id="UP001169063">
    <property type="component" value="Unassembled WGS sequence"/>
</dbReference>
<gene>
    <name evidence="1" type="ORF">Q0812_11130</name>
</gene>
<organism evidence="1 2">
    <name type="scientific">Peiella sedimenti</name>
    <dbReference type="NCBI Taxonomy" id="3061083"/>
    <lineage>
        <taxon>Bacteria</taxon>
        <taxon>Pseudomonadati</taxon>
        <taxon>Pseudomonadota</taxon>
        <taxon>Alphaproteobacteria</taxon>
        <taxon>Caulobacterales</taxon>
        <taxon>Caulobacteraceae</taxon>
        <taxon>Peiella</taxon>
    </lineage>
</organism>
<accession>A0ABT8SN45</accession>
<dbReference type="EMBL" id="JAUKTR010000004">
    <property type="protein sequence ID" value="MDO1559978.1"/>
    <property type="molecule type" value="Genomic_DNA"/>
</dbReference>
<protein>
    <submittedName>
        <fullName evidence="1">DUF952 domain-containing protein</fullName>
    </submittedName>
</protein>
<sequence>MSRPVALKILTPDEWRTFQTVGEFAGAPIDFQDGYIHLSTWDQAAETLDKYFANLPSVVVAEVDLSLLDDVRWEASRGGALFPHQYGVLPLRAVTRWAEGAPGEVLARLVLATASGGV</sequence>
<evidence type="ECO:0000313" key="1">
    <source>
        <dbReference type="EMBL" id="MDO1559978.1"/>
    </source>
</evidence>